<evidence type="ECO:0000313" key="2">
    <source>
        <dbReference type="Proteomes" id="UP001365542"/>
    </source>
</evidence>
<organism evidence="1 2">
    <name type="scientific">Orbilia ellipsospora</name>
    <dbReference type="NCBI Taxonomy" id="2528407"/>
    <lineage>
        <taxon>Eukaryota</taxon>
        <taxon>Fungi</taxon>
        <taxon>Dikarya</taxon>
        <taxon>Ascomycota</taxon>
        <taxon>Pezizomycotina</taxon>
        <taxon>Orbiliomycetes</taxon>
        <taxon>Orbiliales</taxon>
        <taxon>Orbiliaceae</taxon>
        <taxon>Orbilia</taxon>
    </lineage>
</organism>
<accession>A0AAV9WYD9</accession>
<proteinExistence type="predicted"/>
<dbReference type="EMBL" id="JAVHJO010000014">
    <property type="protein sequence ID" value="KAK6529023.1"/>
    <property type="molecule type" value="Genomic_DNA"/>
</dbReference>
<comment type="caution">
    <text evidence="1">The sequence shown here is derived from an EMBL/GenBank/DDBJ whole genome shotgun (WGS) entry which is preliminary data.</text>
</comment>
<protein>
    <submittedName>
        <fullName evidence="1">Uncharacterized protein</fullName>
    </submittedName>
</protein>
<gene>
    <name evidence="1" type="ORF">TWF694_004243</name>
</gene>
<keyword evidence="2" id="KW-1185">Reference proteome</keyword>
<dbReference type="AlphaFoldDB" id="A0AAV9WYD9"/>
<dbReference type="Proteomes" id="UP001365542">
    <property type="component" value="Unassembled WGS sequence"/>
</dbReference>
<name>A0AAV9WYD9_9PEZI</name>
<sequence length="106" mass="12189">MYRYQGGIDSKSCPIGYPAVIKADGEGRLHRIDISDEKYITQYDTEEKTRDRALTPVPMRMSTSCIKVESGSNEIPGIWSRWRDQDLRGDHVTNNNARRKGKERKS</sequence>
<evidence type="ECO:0000313" key="1">
    <source>
        <dbReference type="EMBL" id="KAK6529023.1"/>
    </source>
</evidence>
<reference evidence="1 2" key="1">
    <citation type="submission" date="2019-10" db="EMBL/GenBank/DDBJ databases">
        <authorList>
            <person name="Palmer J.M."/>
        </authorList>
    </citation>
    <scope>NUCLEOTIDE SEQUENCE [LARGE SCALE GENOMIC DNA]</scope>
    <source>
        <strain evidence="1 2">TWF694</strain>
    </source>
</reference>